<dbReference type="EMBL" id="JAAAID010001703">
    <property type="protein sequence ID" value="KAG0009054.1"/>
    <property type="molecule type" value="Genomic_DNA"/>
</dbReference>
<dbReference type="AlphaFoldDB" id="A0A9P6MNZ1"/>
<feature type="compositionally biased region" description="Polar residues" evidence="1">
    <location>
        <begin position="105"/>
        <end position="114"/>
    </location>
</feature>
<dbReference type="Proteomes" id="UP000703661">
    <property type="component" value="Unassembled WGS sequence"/>
</dbReference>
<evidence type="ECO:0000256" key="1">
    <source>
        <dbReference type="SAM" id="MobiDB-lite"/>
    </source>
</evidence>
<evidence type="ECO:0000313" key="3">
    <source>
        <dbReference type="Proteomes" id="UP000703661"/>
    </source>
</evidence>
<sequence>MTSQSDIILTASAAVIPLQLIRPFAEQFNIMDADELVHDFTRAVNEGLAREINTNEGDNQEHVKLITRLTRWQGLVQSPRFHLSAVIHFERKARGTPPPPPPPASSGSSTQIETVGQRIKEAALKLESTVTSPGFNGAHDRKTFTLGASSILDLVDRSPESQLFQAFPDRDERDELLEMFSHLNVENTSTLPDPEELFAHWDACVVHATTGDLPYARSYLLREMSNSTPGFTNELWLLLIMVDTLTNNREILSHEADATDAGLLPILWRPLVSRLFYQRQAETMVRVKLGQSTPAASYVKKRAYYDDNNTAAFKTDCRVLLDDKYQDEIDLAAIVVASAQEPKFSSDSAKVLREAKEIVDGLVAIFPDDKDPLRNAVGYGIQISNLSATFFSLDLVAPKLYVAWPQYRVDLPTSIESMGNFNRVIIALNWFRHVIQSTSSGAQAALSQSATAGSLYQEKWVSPTWYTPTDPSKIQPIQNLFKVRFPIPTILRAQTGTASTRSLYADAQYDKNG</sequence>
<name>A0A9P6MNZ1_9FUNG</name>
<comment type="caution">
    <text evidence="2">The sequence shown here is derived from an EMBL/GenBank/DDBJ whole genome shotgun (WGS) entry which is preliminary data.</text>
</comment>
<accession>A0A9P6MNZ1</accession>
<protein>
    <submittedName>
        <fullName evidence="2">Uncharacterized protein</fullName>
    </submittedName>
</protein>
<keyword evidence="3" id="KW-1185">Reference proteome</keyword>
<feature type="region of interest" description="Disordered" evidence="1">
    <location>
        <begin position="92"/>
        <end position="114"/>
    </location>
</feature>
<proteinExistence type="predicted"/>
<evidence type="ECO:0000313" key="2">
    <source>
        <dbReference type="EMBL" id="KAG0009054.1"/>
    </source>
</evidence>
<organism evidence="2 3">
    <name type="scientific">Entomortierella chlamydospora</name>
    <dbReference type="NCBI Taxonomy" id="101097"/>
    <lineage>
        <taxon>Eukaryota</taxon>
        <taxon>Fungi</taxon>
        <taxon>Fungi incertae sedis</taxon>
        <taxon>Mucoromycota</taxon>
        <taxon>Mortierellomycotina</taxon>
        <taxon>Mortierellomycetes</taxon>
        <taxon>Mortierellales</taxon>
        <taxon>Mortierellaceae</taxon>
        <taxon>Entomortierella</taxon>
    </lineage>
</organism>
<reference evidence="2" key="1">
    <citation type="journal article" date="2020" name="Fungal Divers.">
        <title>Resolving the Mortierellaceae phylogeny through synthesis of multi-gene phylogenetics and phylogenomics.</title>
        <authorList>
            <person name="Vandepol N."/>
            <person name="Liber J."/>
            <person name="Desiro A."/>
            <person name="Na H."/>
            <person name="Kennedy M."/>
            <person name="Barry K."/>
            <person name="Grigoriev I.V."/>
            <person name="Miller A.N."/>
            <person name="O'Donnell K."/>
            <person name="Stajich J.E."/>
            <person name="Bonito G."/>
        </authorList>
    </citation>
    <scope>NUCLEOTIDE SEQUENCE</scope>
    <source>
        <strain evidence="2">NRRL 2769</strain>
    </source>
</reference>
<gene>
    <name evidence="2" type="ORF">BGZ80_002792</name>
</gene>